<evidence type="ECO:0000256" key="7">
    <source>
        <dbReference type="ARBA" id="ARBA00022645"/>
    </source>
</evidence>
<reference evidence="25" key="1">
    <citation type="journal article" date="2019" name="Int. J. Syst. Evol. Microbiol.">
        <title>The Global Catalogue of Microorganisms (GCM) 10K type strain sequencing project: providing services to taxonomists for standard genome sequencing and annotation.</title>
        <authorList>
            <consortium name="The Broad Institute Genomics Platform"/>
            <consortium name="The Broad Institute Genome Sequencing Center for Infectious Disease"/>
            <person name="Wu L."/>
            <person name="Ma J."/>
        </authorList>
    </citation>
    <scope>NUCLEOTIDE SEQUENCE [LARGE SCALE GENOMIC DNA]</scope>
    <source>
        <strain evidence="25">JCM 4087</strain>
    </source>
</reference>
<dbReference type="Pfam" id="PF04389">
    <property type="entry name" value="Peptidase_M28"/>
    <property type="match status" value="1"/>
</dbReference>
<evidence type="ECO:0000256" key="21">
    <source>
        <dbReference type="SAM" id="MobiDB-lite"/>
    </source>
</evidence>
<keyword evidence="16" id="KW-0865">Zymogen</keyword>
<evidence type="ECO:0000256" key="5">
    <source>
        <dbReference type="ARBA" id="ARBA00014116"/>
    </source>
</evidence>
<keyword evidence="18" id="KW-0458">Lysosome</keyword>
<evidence type="ECO:0000256" key="16">
    <source>
        <dbReference type="ARBA" id="ARBA00023145"/>
    </source>
</evidence>
<comment type="caution">
    <text evidence="24">The sequence shown here is derived from an EMBL/GenBank/DDBJ whole genome shotgun (WGS) entry which is preliminary data.</text>
</comment>
<evidence type="ECO:0000256" key="8">
    <source>
        <dbReference type="ARBA" id="ARBA00022670"/>
    </source>
</evidence>
<keyword evidence="13" id="KW-0862">Zinc</keyword>
<feature type="region of interest" description="Disordered" evidence="21">
    <location>
        <begin position="564"/>
        <end position="594"/>
    </location>
</feature>
<evidence type="ECO:0000256" key="6">
    <source>
        <dbReference type="ARBA" id="ARBA00022525"/>
    </source>
</evidence>
<evidence type="ECO:0000313" key="24">
    <source>
        <dbReference type="EMBL" id="MFC5860894.1"/>
    </source>
</evidence>
<evidence type="ECO:0000256" key="2">
    <source>
        <dbReference type="ARBA" id="ARBA00004371"/>
    </source>
</evidence>
<keyword evidence="10 22" id="KW-0732">Signal</keyword>
<evidence type="ECO:0000256" key="11">
    <source>
        <dbReference type="ARBA" id="ARBA00022801"/>
    </source>
</evidence>
<keyword evidence="6" id="KW-0964">Secreted</keyword>
<evidence type="ECO:0000259" key="23">
    <source>
        <dbReference type="Pfam" id="PF04389"/>
    </source>
</evidence>
<dbReference type="RefSeq" id="WP_263334906.1">
    <property type="nucleotide sequence ID" value="NZ_JAGSYH010000002.1"/>
</dbReference>
<evidence type="ECO:0000256" key="9">
    <source>
        <dbReference type="ARBA" id="ARBA00022723"/>
    </source>
</evidence>
<evidence type="ECO:0000256" key="19">
    <source>
        <dbReference type="ARBA" id="ARBA00025833"/>
    </source>
</evidence>
<evidence type="ECO:0000256" key="22">
    <source>
        <dbReference type="SAM" id="SignalP"/>
    </source>
</evidence>
<keyword evidence="12" id="KW-0256">Endoplasmic reticulum</keyword>
<comment type="subunit">
    <text evidence="19">Homodimer. The monomeric form is inactive while the homodimer is active.</text>
</comment>
<proteinExistence type="predicted"/>
<dbReference type="InterPro" id="IPR007484">
    <property type="entry name" value="Peptidase_M28"/>
</dbReference>
<comment type="subcellular location">
    <subcellularLocation>
        <location evidence="1">Endoplasmic reticulum</location>
    </subcellularLocation>
    <subcellularLocation>
        <location evidence="3">Golgi apparatus</location>
    </subcellularLocation>
    <subcellularLocation>
        <location evidence="2">Lysosome</location>
    </subcellularLocation>
    <subcellularLocation>
        <location evidence="4">Secreted</location>
    </subcellularLocation>
</comment>
<accession>A0ABW1EA78</accession>
<name>A0ABW1EA78_9BACT</name>
<evidence type="ECO:0000256" key="14">
    <source>
        <dbReference type="ARBA" id="ARBA00023034"/>
    </source>
</evidence>
<evidence type="ECO:0000256" key="1">
    <source>
        <dbReference type="ARBA" id="ARBA00004240"/>
    </source>
</evidence>
<protein>
    <recommendedName>
        <fullName evidence="5">Carboxypeptidase Q</fullName>
    </recommendedName>
    <alternativeName>
        <fullName evidence="20">Plasma glutamate carboxypeptidase</fullName>
    </alternativeName>
</protein>
<feature type="chain" id="PRO_5046164292" description="Carboxypeptidase Q" evidence="22">
    <location>
        <begin position="23"/>
        <end position="594"/>
    </location>
</feature>
<keyword evidence="9" id="KW-0479">Metal-binding</keyword>
<evidence type="ECO:0000256" key="17">
    <source>
        <dbReference type="ARBA" id="ARBA00023180"/>
    </source>
</evidence>
<sequence>MPNKFHHCLLPLVMATSFTLYAAPGDKPQKAKVATAAATDPYTEIQPETEKLDLAMYQQIREEGLNHSHVMDFASALVDGIGPRLTGSPNLKKANEWTRDTLTKIGLENAHLEDWGEFGLGWQQLNTWARMVTPDTAVLILQATPWSPSTPGPVTGDVVYVSIQSDKDFDTYRGKLAGKVVLFGAMRDVPPVDKPLFDRATDEELAKEAEYPVSASAGGLPPDMQARMKARMERLRLIDKIAQFFADEKVAAVIEPSRDAKNGGGSGGTFFDDNGVTLGRTPYLADKQVKIPVAVAAIESYGRLYRLVDAHVPVSVQIDVETKFTGEHEHGYNTVAEIPGTDPALKDQVVMLGGHLDSWIAGEGATDNGAGTVVAMEAVRILKALGVKPRRTIRIALWTGEEEGIFGSKGYCTQHFGSAKTSTAPDQMALPEFMRRATGPLEVKPEQKLISGYFNVDNGSGKIRGIYTQGNSAIAPIFAQWIAPLKDLGVTTITNRNTGGTDHLSFDAVGVPGFQFIQDDLDYETRTHHSNEDTYERLQPADLKQIATVEAIFVYNAAMRDQMLPRKPLPNPVEEQEKRKPLEIMPGAVEEPTK</sequence>
<organism evidence="24 25">
    <name type="scientific">Acidicapsa dinghuensis</name>
    <dbReference type="NCBI Taxonomy" id="2218256"/>
    <lineage>
        <taxon>Bacteria</taxon>
        <taxon>Pseudomonadati</taxon>
        <taxon>Acidobacteriota</taxon>
        <taxon>Terriglobia</taxon>
        <taxon>Terriglobales</taxon>
        <taxon>Acidobacteriaceae</taxon>
        <taxon>Acidicapsa</taxon>
    </lineage>
</organism>
<evidence type="ECO:0000256" key="20">
    <source>
        <dbReference type="ARBA" id="ARBA00033328"/>
    </source>
</evidence>
<keyword evidence="17" id="KW-0325">Glycoprotein</keyword>
<evidence type="ECO:0000313" key="25">
    <source>
        <dbReference type="Proteomes" id="UP001596091"/>
    </source>
</evidence>
<evidence type="ECO:0000256" key="3">
    <source>
        <dbReference type="ARBA" id="ARBA00004555"/>
    </source>
</evidence>
<keyword evidence="11" id="KW-0378">Hydrolase</keyword>
<evidence type="ECO:0000256" key="12">
    <source>
        <dbReference type="ARBA" id="ARBA00022824"/>
    </source>
</evidence>
<keyword evidence="25" id="KW-1185">Reference proteome</keyword>
<gene>
    <name evidence="24" type="ORF">ACFPT7_01150</name>
</gene>
<dbReference type="Gene3D" id="3.40.630.10">
    <property type="entry name" value="Zn peptidases"/>
    <property type="match status" value="2"/>
</dbReference>
<evidence type="ECO:0000256" key="10">
    <source>
        <dbReference type="ARBA" id="ARBA00022729"/>
    </source>
</evidence>
<keyword evidence="14" id="KW-0333">Golgi apparatus</keyword>
<feature type="signal peptide" evidence="22">
    <location>
        <begin position="1"/>
        <end position="22"/>
    </location>
</feature>
<dbReference type="EMBL" id="JBHSPH010000001">
    <property type="protein sequence ID" value="MFC5860894.1"/>
    <property type="molecule type" value="Genomic_DNA"/>
</dbReference>
<dbReference type="SUPFAM" id="SSF53187">
    <property type="entry name" value="Zn-dependent exopeptidases"/>
    <property type="match status" value="1"/>
</dbReference>
<dbReference type="PANTHER" id="PTHR12053">
    <property type="entry name" value="PROTEASE FAMILY M28 PLASMA GLUTAMATE CARBOXYPEPTIDASE-RELATED"/>
    <property type="match status" value="1"/>
</dbReference>
<dbReference type="Proteomes" id="UP001596091">
    <property type="component" value="Unassembled WGS sequence"/>
</dbReference>
<evidence type="ECO:0000256" key="18">
    <source>
        <dbReference type="ARBA" id="ARBA00023228"/>
    </source>
</evidence>
<dbReference type="InterPro" id="IPR039866">
    <property type="entry name" value="CPQ"/>
</dbReference>
<feature type="domain" description="Peptidase M28" evidence="23">
    <location>
        <begin position="333"/>
        <end position="549"/>
    </location>
</feature>
<keyword evidence="15" id="KW-0482">Metalloprotease</keyword>
<keyword evidence="8" id="KW-0645">Protease</keyword>
<evidence type="ECO:0000256" key="13">
    <source>
        <dbReference type="ARBA" id="ARBA00022833"/>
    </source>
</evidence>
<dbReference type="PANTHER" id="PTHR12053:SF3">
    <property type="entry name" value="CARBOXYPEPTIDASE Q"/>
    <property type="match status" value="1"/>
</dbReference>
<evidence type="ECO:0000256" key="15">
    <source>
        <dbReference type="ARBA" id="ARBA00023049"/>
    </source>
</evidence>
<evidence type="ECO:0000256" key="4">
    <source>
        <dbReference type="ARBA" id="ARBA00004613"/>
    </source>
</evidence>
<keyword evidence="7" id="KW-0121">Carboxypeptidase</keyword>